<sequence>MARTHNTAHIKQQMAEQTLREKDARAAASAGEAAIVRRSREAEATAAAARRVIVEQAHTRSGKAAALQRLRERRVSEFCSEDDGMHAEEEGDGADVEQGEEEEKSEEVCGEDEGVVAAESKGDGGVSSPRQGQKRSVEEVDEDMLVTVPPFQQQQHKTWAAFEQGLKQYMTETHQVLVVKEVINVARRNATLKKQIQYQGVPEEEIPLIPSAMEPYHTYVLTDGPPAKDRQACASRTTFVGWSAPSRC</sequence>
<feature type="compositionally biased region" description="Acidic residues" evidence="1">
    <location>
        <begin position="89"/>
        <end position="114"/>
    </location>
</feature>
<feature type="region of interest" description="Disordered" evidence="1">
    <location>
        <begin position="1"/>
        <end position="37"/>
    </location>
</feature>
<dbReference type="AlphaFoldDB" id="A0A6G0N183"/>
<dbReference type="EMBL" id="QXGC01002235">
    <property type="protein sequence ID" value="KAE9188871.1"/>
    <property type="molecule type" value="Genomic_DNA"/>
</dbReference>
<evidence type="ECO:0000256" key="1">
    <source>
        <dbReference type="SAM" id="MobiDB-lite"/>
    </source>
</evidence>
<organism evidence="2 3">
    <name type="scientific">Phytophthora fragariae</name>
    <dbReference type="NCBI Taxonomy" id="53985"/>
    <lineage>
        <taxon>Eukaryota</taxon>
        <taxon>Sar</taxon>
        <taxon>Stramenopiles</taxon>
        <taxon>Oomycota</taxon>
        <taxon>Peronosporomycetes</taxon>
        <taxon>Peronosporales</taxon>
        <taxon>Peronosporaceae</taxon>
        <taxon>Phytophthora</taxon>
    </lineage>
</organism>
<name>A0A6G0N183_9STRA</name>
<gene>
    <name evidence="2" type="ORF">PF004_g22378</name>
</gene>
<reference evidence="2 3" key="1">
    <citation type="submission" date="2018-09" db="EMBL/GenBank/DDBJ databases">
        <title>Genomic investigation of the strawberry pathogen Phytophthora fragariae indicates pathogenicity is determined by transcriptional variation in three key races.</title>
        <authorList>
            <person name="Adams T.M."/>
            <person name="Armitage A.D."/>
            <person name="Sobczyk M.K."/>
            <person name="Bates H.J."/>
            <person name="Dunwell J.M."/>
            <person name="Nellist C.F."/>
            <person name="Harrison R.J."/>
        </authorList>
    </citation>
    <scope>NUCLEOTIDE SEQUENCE [LARGE SCALE GENOMIC DNA]</scope>
    <source>
        <strain evidence="2 3">BC-23</strain>
    </source>
</reference>
<proteinExistence type="predicted"/>
<feature type="region of interest" description="Disordered" evidence="1">
    <location>
        <begin position="78"/>
        <end position="138"/>
    </location>
</feature>
<protein>
    <submittedName>
        <fullName evidence="2">Uncharacterized protein</fullName>
    </submittedName>
</protein>
<feature type="compositionally biased region" description="Polar residues" evidence="1">
    <location>
        <begin position="1"/>
        <end position="16"/>
    </location>
</feature>
<evidence type="ECO:0000313" key="3">
    <source>
        <dbReference type="Proteomes" id="UP000476176"/>
    </source>
</evidence>
<comment type="caution">
    <text evidence="2">The sequence shown here is derived from an EMBL/GenBank/DDBJ whole genome shotgun (WGS) entry which is preliminary data.</text>
</comment>
<accession>A0A6G0N183</accession>
<evidence type="ECO:0000313" key="2">
    <source>
        <dbReference type="EMBL" id="KAE9188871.1"/>
    </source>
</evidence>
<dbReference type="Proteomes" id="UP000476176">
    <property type="component" value="Unassembled WGS sequence"/>
</dbReference>